<sequence length="153" mass="17655">MMKKKFNLKFNKLNRDQADDIFFTDRPKRKEYEQSISEIFELKILQEQSIKQAGEGFDQLGGKRYFSLTFGFGNNEIAGIEFIFKDSVVRELELGWKSNHLTRYNLTWFLVCDAYVVVFGLPFITKTGLSLILKTLSQSIVTLLSLSLLSGYS</sequence>
<keyword evidence="1" id="KW-1133">Transmembrane helix</keyword>
<keyword evidence="1" id="KW-0472">Membrane</keyword>
<accession>A0A8J8NDN9</accession>
<evidence type="ECO:0000313" key="3">
    <source>
        <dbReference type="Proteomes" id="UP000785679"/>
    </source>
</evidence>
<gene>
    <name evidence="2" type="ORF">FGO68_gene13674</name>
</gene>
<evidence type="ECO:0000256" key="1">
    <source>
        <dbReference type="SAM" id="Phobius"/>
    </source>
</evidence>
<feature type="transmembrane region" description="Helical" evidence="1">
    <location>
        <begin position="106"/>
        <end position="125"/>
    </location>
</feature>
<protein>
    <submittedName>
        <fullName evidence="2">Uncharacterized protein</fullName>
    </submittedName>
</protein>
<dbReference type="EMBL" id="RRYP01019916">
    <property type="protein sequence ID" value="TNV73096.1"/>
    <property type="molecule type" value="Genomic_DNA"/>
</dbReference>
<organism evidence="2 3">
    <name type="scientific">Halteria grandinella</name>
    <dbReference type="NCBI Taxonomy" id="5974"/>
    <lineage>
        <taxon>Eukaryota</taxon>
        <taxon>Sar</taxon>
        <taxon>Alveolata</taxon>
        <taxon>Ciliophora</taxon>
        <taxon>Intramacronucleata</taxon>
        <taxon>Spirotrichea</taxon>
        <taxon>Stichotrichia</taxon>
        <taxon>Sporadotrichida</taxon>
        <taxon>Halteriidae</taxon>
        <taxon>Halteria</taxon>
    </lineage>
</organism>
<keyword evidence="3" id="KW-1185">Reference proteome</keyword>
<dbReference type="Proteomes" id="UP000785679">
    <property type="component" value="Unassembled WGS sequence"/>
</dbReference>
<comment type="caution">
    <text evidence="2">The sequence shown here is derived from an EMBL/GenBank/DDBJ whole genome shotgun (WGS) entry which is preliminary data.</text>
</comment>
<reference evidence="2" key="1">
    <citation type="submission" date="2019-06" db="EMBL/GenBank/DDBJ databases">
        <authorList>
            <person name="Zheng W."/>
        </authorList>
    </citation>
    <scope>NUCLEOTIDE SEQUENCE</scope>
    <source>
        <strain evidence="2">QDHG01</strain>
    </source>
</reference>
<name>A0A8J8NDN9_HALGN</name>
<proteinExistence type="predicted"/>
<dbReference type="AlphaFoldDB" id="A0A8J8NDN9"/>
<evidence type="ECO:0000313" key="2">
    <source>
        <dbReference type="EMBL" id="TNV73096.1"/>
    </source>
</evidence>
<keyword evidence="1" id="KW-0812">Transmembrane</keyword>